<feature type="region of interest" description="Disordered" evidence="4">
    <location>
        <begin position="426"/>
        <end position="454"/>
    </location>
</feature>
<dbReference type="PANTHER" id="PTHR23193">
    <property type="entry name" value="NUCLEAR PORE COMPLEX PROTEIN NUP"/>
    <property type="match status" value="1"/>
</dbReference>
<sequence>MSVSTPTEALDVQDFQFKLLCRLQVFHAEENLGAPAVNLVATASKYGLIFVGCPSSIQVLQSSSLVKLGSSAVTGEVSEYPRREVPLPSRPSHFAVSCDQSYLVVTLLKDLCVHALVYSVPSFASQNINQVCEVRLSASPDCQVLDAIWNPGVPNVLGTVLSDGSLGVFEFKASGVDINNLPQAAQATCFSWSPKGKQLVVGDSNGALTQYKPDLKAVKVLPAPSLGDNPVAVVNVVWLSNYQFAAVYQDKLNSTEKPCLLIVNAPKAGDVTFVNYEDICYSSGETRSPQFYLIHQPSWNVLLAASANSMELGVLGLASDQVSWMQWVLEDASRAELPLSSATREETYPVGVGLDTSTQHELPWGENQTIPPMPVLHMLSHQGVLCLFYAINLRPDAIRVCTPPDELPDTSGLTLFTTPTAVVLPPPTLALPSPHQEEQLQEGQQTPTQGGWLAQSAADPTISNIRVNLTQKFEELKPSPASASVSTFGAPLGGSRTSFNFGSGAGLMPLAAPPVPTSAVAPQMRTSFDSNPPKPQQSVPLFGGPKASFSSPGTGAGFALTTDNQSPANFSYSLPGTPGTNTPSSLLQKVGSQPEQSTAASEQISRPTPHMESPPIILNIPPVPITAPQLSRPAVMGDNVAGQNTGREESTTDSVVCVAAIRDETFTFHKEMTDLLASVSALDCKIGQEEEMFVLLEKPEMLLEFFRELKETTVAQSSEIHELKTIMVEAFAWLEDAHSKLNLLNNPSYIQLTRSQALDPISSKYAEDIRRMRYYIESQLHEINNTLDSKWVRFQDSRKDGAKKKLQVPSLEVVYSTMVMHSNILKKQKQLLEGLLARLPETTRKQIGPVPLVLGVSLSQEKDEKESELSKLAETLVEMKLNPSEGGGNSLKFGQLFVANISRKQLSFMKQAKLRELFDQRKVVHICPTKPASVNFPLVAALSRISSTQDLAAAFPVSSVKPGGITTGQPIVKKNTTPHQASPIFGGTDANISLQKSLAPKSSTTTIAFSADKDTPIVVTTSKPESVESLFVFGQSKVASQLEGIENKKTSVAEGINFQKFKFPVESNDNEASSFLAKPGSSPSLFGLSKNFTESPSFKQSSSFSIDSSSKEASGKKKEGEFTFSTQTPSKSLISKPCPVTVPKVDEQQTKQAESISFTSFQEPGKRKDVFSIENSGFTISTSKMEPPRVEEQVTPLQKSPLMSLGNIVASIGDDKTTNKNSEKTSGIFGKVSGSVKSPETFKFSLGGSFGSLLSSPSVPTVISADTGKESPPKSSSSSTGVNLKTPLLSFGGNVTQDLPPATSIFGGSGDKSQKTVTSVTGSIFGSGSSFNFGNLMKSPSSTNLFGAVTSTSDAVSASSKQSLETNSDEESFTHTPLKEENSAASKENQSPTAAVVTSPEITLNQPFFNNLSFGRSSDNIAPSNLFGEGISTPSTTFTFSKSASSPSSPQQQKQEEENDNKENTSSTPILGSLLASNSTTAKETKVSPADASQSTFSFASLATTLIPSTSESQPSSTGVETKPAPGSIFGGSLPATTSAQASSTSFSFALPPASTTSAFGLKSPNMFALTSTPSTVTTTSSTSSFFSQPIHSPPTFGQSGGSIFGQATTGSSLFGQTATTTNTSVFGQTTTTSSSIFGQLSITSPPLFGQTGTTPSVFGQTPSTTISSVFGQTQTTTASVFGQTPSTTSASPFGQTASTTSTSIFGIKQSSNSSIFGQNQTSSGSAAFGNTSSAFGQTSSTESSVFGQSPTNTTSFFGAGAGAFGAKSMFEQSGGSIFGQNTSK</sequence>
<feature type="compositionally biased region" description="Polar residues" evidence="4">
    <location>
        <begin position="1383"/>
        <end position="1393"/>
    </location>
</feature>
<dbReference type="PANTHER" id="PTHR23193:SF46">
    <property type="entry name" value="NUCLEAR PORE COMPLEX PROTEIN NUP214"/>
    <property type="match status" value="1"/>
</dbReference>
<feature type="region of interest" description="Disordered" evidence="4">
    <location>
        <begin position="1437"/>
        <end position="1472"/>
    </location>
</feature>
<comment type="subcellular location">
    <subcellularLocation>
        <location evidence="1">Nucleus</location>
    </subcellularLocation>
</comment>
<gene>
    <name evidence="6" type="ORF">TBIB3V08_LOCUS7481</name>
</gene>
<dbReference type="SUPFAM" id="SSF117289">
    <property type="entry name" value="Nucleoporin domain"/>
    <property type="match status" value="1"/>
</dbReference>
<evidence type="ECO:0000259" key="5">
    <source>
        <dbReference type="Pfam" id="PF16755"/>
    </source>
</evidence>
<dbReference type="InterPro" id="IPR039462">
    <property type="entry name" value="Nup159/Nup146_N"/>
</dbReference>
<feature type="region of interest" description="Disordered" evidence="4">
    <location>
        <begin position="515"/>
        <end position="617"/>
    </location>
</feature>
<dbReference type="GO" id="GO:0006606">
    <property type="term" value="P:protein import into nucleus"/>
    <property type="evidence" value="ECO:0007669"/>
    <property type="project" value="TreeGrafter"/>
</dbReference>
<feature type="compositionally biased region" description="Low complexity" evidence="4">
    <location>
        <begin position="1095"/>
        <end position="1108"/>
    </location>
</feature>
<evidence type="ECO:0000256" key="3">
    <source>
        <dbReference type="ARBA" id="ARBA00023242"/>
    </source>
</evidence>
<reference evidence="6" key="1">
    <citation type="submission" date="2020-11" db="EMBL/GenBank/DDBJ databases">
        <authorList>
            <person name="Tran Van P."/>
        </authorList>
    </citation>
    <scope>NUCLEOTIDE SEQUENCE</scope>
</reference>
<dbReference type="GO" id="GO:0006405">
    <property type="term" value="P:RNA export from nucleus"/>
    <property type="evidence" value="ECO:0007669"/>
    <property type="project" value="TreeGrafter"/>
</dbReference>
<evidence type="ECO:0000256" key="1">
    <source>
        <dbReference type="ARBA" id="ARBA00004123"/>
    </source>
</evidence>
<keyword evidence="2" id="KW-0813">Transport</keyword>
<dbReference type="GO" id="GO:0017056">
    <property type="term" value="F:structural constituent of nuclear pore"/>
    <property type="evidence" value="ECO:0007669"/>
    <property type="project" value="TreeGrafter"/>
</dbReference>
<feature type="compositionally biased region" description="Polar residues" evidence="4">
    <location>
        <begin position="1508"/>
        <end position="1520"/>
    </location>
</feature>
<feature type="compositionally biased region" description="Low complexity" evidence="4">
    <location>
        <begin position="1437"/>
        <end position="1453"/>
    </location>
</feature>
<feature type="compositionally biased region" description="Basic and acidic residues" evidence="4">
    <location>
        <begin position="1109"/>
        <end position="1121"/>
    </location>
</feature>
<evidence type="ECO:0000256" key="2">
    <source>
        <dbReference type="ARBA" id="ARBA00022448"/>
    </source>
</evidence>
<feature type="domain" description="Nucleoporin Nup159/Nup146 N-terminal" evidence="5">
    <location>
        <begin position="38"/>
        <end position="385"/>
    </location>
</feature>
<evidence type="ECO:0000256" key="4">
    <source>
        <dbReference type="SAM" id="MobiDB-lite"/>
    </source>
</evidence>
<feature type="region of interest" description="Disordered" evidence="4">
    <location>
        <begin position="1508"/>
        <end position="1530"/>
    </location>
</feature>
<dbReference type="GO" id="GO:0008139">
    <property type="term" value="F:nuclear localization sequence binding"/>
    <property type="evidence" value="ECO:0007669"/>
    <property type="project" value="TreeGrafter"/>
</dbReference>
<organism evidence="6">
    <name type="scientific">Timema bartmani</name>
    <dbReference type="NCBI Taxonomy" id="61472"/>
    <lineage>
        <taxon>Eukaryota</taxon>
        <taxon>Metazoa</taxon>
        <taxon>Ecdysozoa</taxon>
        <taxon>Arthropoda</taxon>
        <taxon>Hexapoda</taxon>
        <taxon>Insecta</taxon>
        <taxon>Pterygota</taxon>
        <taxon>Neoptera</taxon>
        <taxon>Polyneoptera</taxon>
        <taxon>Phasmatodea</taxon>
        <taxon>Timematodea</taxon>
        <taxon>Timematoidea</taxon>
        <taxon>Timematidae</taxon>
        <taxon>Timema</taxon>
    </lineage>
</organism>
<feature type="region of interest" description="Disordered" evidence="4">
    <location>
        <begin position="1359"/>
        <end position="1399"/>
    </location>
</feature>
<accession>A0A7R9I2L6</accession>
<keyword evidence="3" id="KW-0539">Nucleus</keyword>
<dbReference type="Pfam" id="PF16755">
    <property type="entry name" value="Beta-prop_NUP159_NUP214"/>
    <property type="match status" value="1"/>
</dbReference>
<proteinExistence type="predicted"/>
<protein>
    <recommendedName>
        <fullName evidence="5">Nucleoporin Nup159/Nup146 N-terminal domain-containing protein</fullName>
    </recommendedName>
</protein>
<evidence type="ECO:0000313" key="6">
    <source>
        <dbReference type="EMBL" id="CAD7445120.1"/>
    </source>
</evidence>
<feature type="compositionally biased region" description="Polar residues" evidence="4">
    <location>
        <begin position="561"/>
        <end position="606"/>
    </location>
</feature>
<dbReference type="GO" id="GO:0005643">
    <property type="term" value="C:nuclear pore"/>
    <property type="evidence" value="ECO:0007669"/>
    <property type="project" value="TreeGrafter"/>
</dbReference>
<dbReference type="InterPro" id="IPR015943">
    <property type="entry name" value="WD40/YVTN_repeat-like_dom_sf"/>
</dbReference>
<dbReference type="EMBL" id="OD567096">
    <property type="protein sequence ID" value="CAD7445120.1"/>
    <property type="molecule type" value="Genomic_DNA"/>
</dbReference>
<feature type="region of interest" description="Disordered" evidence="4">
    <location>
        <begin position="1094"/>
        <end position="1130"/>
    </location>
</feature>
<dbReference type="InterPro" id="IPR026054">
    <property type="entry name" value="Nucleoporin"/>
</dbReference>
<name>A0A7R9I2L6_9NEOP</name>
<feature type="region of interest" description="Disordered" evidence="4">
    <location>
        <begin position="1263"/>
        <end position="1283"/>
    </location>
</feature>
<dbReference type="Gene3D" id="2.130.10.10">
    <property type="entry name" value="YVTN repeat-like/Quinoprotein amine dehydrogenase"/>
    <property type="match status" value="1"/>
</dbReference>